<evidence type="ECO:0000259" key="2">
    <source>
        <dbReference type="Pfam" id="PF00975"/>
    </source>
</evidence>
<evidence type="ECO:0000313" key="4">
    <source>
        <dbReference type="Proteomes" id="UP000187486"/>
    </source>
</evidence>
<comment type="similarity">
    <text evidence="1">Belongs to the thioesterase family.</text>
</comment>
<dbReference type="PANTHER" id="PTHR11487">
    <property type="entry name" value="THIOESTERASE"/>
    <property type="match status" value="1"/>
</dbReference>
<protein>
    <submittedName>
        <fullName evidence="3">Thioesterase</fullName>
    </submittedName>
</protein>
<evidence type="ECO:0000256" key="1">
    <source>
        <dbReference type="ARBA" id="ARBA00007169"/>
    </source>
</evidence>
<dbReference type="SUPFAM" id="SSF53474">
    <property type="entry name" value="alpha/beta-Hydrolases"/>
    <property type="match status" value="1"/>
</dbReference>
<comment type="caution">
    <text evidence="3">The sequence shown here is derived from an EMBL/GenBank/DDBJ whole genome shotgun (WGS) entry which is preliminary data.</text>
</comment>
<evidence type="ECO:0000313" key="3">
    <source>
        <dbReference type="EMBL" id="OLZ50016.1"/>
    </source>
</evidence>
<dbReference type="GO" id="GO:0008610">
    <property type="term" value="P:lipid biosynthetic process"/>
    <property type="evidence" value="ECO:0007669"/>
    <property type="project" value="TreeGrafter"/>
</dbReference>
<feature type="domain" description="Thioesterase" evidence="2">
    <location>
        <begin position="2"/>
        <end position="224"/>
    </location>
</feature>
<proteinExistence type="inferred from homology"/>
<accession>A0A1R0KQV6</accession>
<gene>
    <name evidence="3" type="ORF">BS329_20510</name>
</gene>
<organism evidence="3 4">
    <name type="scientific">Amycolatopsis coloradensis</name>
    <dbReference type="NCBI Taxonomy" id="76021"/>
    <lineage>
        <taxon>Bacteria</taxon>
        <taxon>Bacillati</taxon>
        <taxon>Actinomycetota</taxon>
        <taxon>Actinomycetes</taxon>
        <taxon>Pseudonocardiales</taxon>
        <taxon>Pseudonocardiaceae</taxon>
        <taxon>Amycolatopsis</taxon>
    </lineage>
</organism>
<dbReference type="InterPro" id="IPR029058">
    <property type="entry name" value="AB_hydrolase_fold"/>
</dbReference>
<dbReference type="Proteomes" id="UP000187486">
    <property type="component" value="Unassembled WGS sequence"/>
</dbReference>
<dbReference type="PANTHER" id="PTHR11487:SF0">
    <property type="entry name" value="S-ACYL FATTY ACID SYNTHASE THIOESTERASE, MEDIUM CHAIN"/>
    <property type="match status" value="1"/>
</dbReference>
<sequence length="234" mass="25099">MLFCLPYAGGGASFYRAWTPPEDMGFTLYPVQLPGREELFGESHYGDVAEAAADITGRIVETAGPGDRVSLLGHSFGAVLGYEIARQLAAKGGVELGHLVVSGSAHPFSRLGRISGDLPDDEFVARVEELAGYAHPALADPDLRSLVLPVLRSDVILHETYFAAHATALPMRITALRGQDDHIVSRSEVEGWRRASSVGSAVVELPGGHMYLADQPAQLFEVLRRLAHSEALDG</sequence>
<name>A0A1R0KQV6_9PSEU</name>
<dbReference type="InterPro" id="IPR001031">
    <property type="entry name" value="Thioesterase"/>
</dbReference>
<dbReference type="RefSeq" id="WP_076162867.1">
    <property type="nucleotide sequence ID" value="NZ_JBEZVB010000014.1"/>
</dbReference>
<keyword evidence="4" id="KW-1185">Reference proteome</keyword>
<reference evidence="3 4" key="1">
    <citation type="submission" date="2016-01" db="EMBL/GenBank/DDBJ databases">
        <title>Amycolatopsis coloradensis genome sequencing and assembly.</title>
        <authorList>
            <person name="Mayilraj S."/>
        </authorList>
    </citation>
    <scope>NUCLEOTIDE SEQUENCE [LARGE SCALE GENOMIC DNA]</scope>
    <source>
        <strain evidence="3 4">DSM 44225</strain>
    </source>
</reference>
<dbReference type="Pfam" id="PF00975">
    <property type="entry name" value="Thioesterase"/>
    <property type="match status" value="1"/>
</dbReference>
<dbReference type="AlphaFoldDB" id="A0A1R0KQV6"/>
<dbReference type="EMBL" id="MQUQ01000011">
    <property type="protein sequence ID" value="OLZ50016.1"/>
    <property type="molecule type" value="Genomic_DNA"/>
</dbReference>
<dbReference type="STRING" id="76021.BS329_20510"/>
<dbReference type="InterPro" id="IPR012223">
    <property type="entry name" value="TEII"/>
</dbReference>
<dbReference type="Gene3D" id="3.40.50.1820">
    <property type="entry name" value="alpha/beta hydrolase"/>
    <property type="match status" value="1"/>
</dbReference>